<name>A0AAV8TFT2_9ROSI</name>
<sequence>MAIKMHEEMQRKQAFRRAARDNSGVLSPFKFSGRATREKRCYIQSAAQWDMPLRTAGQEA</sequence>
<protein>
    <submittedName>
        <fullName evidence="1">Uncharacterized protein</fullName>
    </submittedName>
</protein>
<evidence type="ECO:0000313" key="2">
    <source>
        <dbReference type="Proteomes" id="UP001159364"/>
    </source>
</evidence>
<gene>
    <name evidence="1" type="ORF">K2173_014864</name>
</gene>
<dbReference type="EMBL" id="JAIWQS010000005">
    <property type="protein sequence ID" value="KAJ8765742.1"/>
    <property type="molecule type" value="Genomic_DNA"/>
</dbReference>
<organism evidence="1 2">
    <name type="scientific">Erythroxylum novogranatense</name>
    <dbReference type="NCBI Taxonomy" id="1862640"/>
    <lineage>
        <taxon>Eukaryota</taxon>
        <taxon>Viridiplantae</taxon>
        <taxon>Streptophyta</taxon>
        <taxon>Embryophyta</taxon>
        <taxon>Tracheophyta</taxon>
        <taxon>Spermatophyta</taxon>
        <taxon>Magnoliopsida</taxon>
        <taxon>eudicotyledons</taxon>
        <taxon>Gunneridae</taxon>
        <taxon>Pentapetalae</taxon>
        <taxon>rosids</taxon>
        <taxon>fabids</taxon>
        <taxon>Malpighiales</taxon>
        <taxon>Erythroxylaceae</taxon>
        <taxon>Erythroxylum</taxon>
    </lineage>
</organism>
<accession>A0AAV8TFT2</accession>
<keyword evidence="2" id="KW-1185">Reference proteome</keyword>
<comment type="caution">
    <text evidence="1">The sequence shown here is derived from an EMBL/GenBank/DDBJ whole genome shotgun (WGS) entry which is preliminary data.</text>
</comment>
<dbReference type="AlphaFoldDB" id="A0AAV8TFT2"/>
<dbReference type="Proteomes" id="UP001159364">
    <property type="component" value="Linkage Group LG05"/>
</dbReference>
<evidence type="ECO:0000313" key="1">
    <source>
        <dbReference type="EMBL" id="KAJ8765742.1"/>
    </source>
</evidence>
<reference evidence="1 2" key="1">
    <citation type="submission" date="2021-09" db="EMBL/GenBank/DDBJ databases">
        <title>Genomic insights and catalytic innovation underlie evolution of tropane alkaloids biosynthesis.</title>
        <authorList>
            <person name="Wang Y.-J."/>
            <person name="Tian T."/>
            <person name="Huang J.-P."/>
            <person name="Huang S.-X."/>
        </authorList>
    </citation>
    <scope>NUCLEOTIDE SEQUENCE [LARGE SCALE GENOMIC DNA]</scope>
    <source>
        <strain evidence="1">KIB-2018</strain>
        <tissue evidence="1">Leaf</tissue>
    </source>
</reference>
<proteinExistence type="predicted"/>